<accession>A0AAD1SB08</accession>
<evidence type="ECO:0000313" key="1">
    <source>
        <dbReference type="EMBL" id="CAH2295235.1"/>
    </source>
</evidence>
<name>A0AAD1SB08_PELCU</name>
<organism evidence="1 2">
    <name type="scientific">Pelobates cultripes</name>
    <name type="common">Western spadefoot toad</name>
    <dbReference type="NCBI Taxonomy" id="61616"/>
    <lineage>
        <taxon>Eukaryota</taxon>
        <taxon>Metazoa</taxon>
        <taxon>Chordata</taxon>
        <taxon>Craniata</taxon>
        <taxon>Vertebrata</taxon>
        <taxon>Euteleostomi</taxon>
        <taxon>Amphibia</taxon>
        <taxon>Batrachia</taxon>
        <taxon>Anura</taxon>
        <taxon>Pelobatoidea</taxon>
        <taxon>Pelobatidae</taxon>
        <taxon>Pelobates</taxon>
    </lineage>
</organism>
<dbReference type="EMBL" id="OW240916">
    <property type="protein sequence ID" value="CAH2295235.1"/>
    <property type="molecule type" value="Genomic_DNA"/>
</dbReference>
<dbReference type="Proteomes" id="UP001295444">
    <property type="component" value="Chromosome 05"/>
</dbReference>
<keyword evidence="2" id="KW-1185">Reference proteome</keyword>
<gene>
    <name evidence="1" type="ORF">PECUL_23A005200</name>
</gene>
<sequence length="151" mass="16982">MGKIGLPHNYHEDKFLLSPPCTPIAQQFASCDNPPSRLHAINDTNYTGLSCNDLHSFSGSSTLYSAHANTAELLLYLSSVKTVKLLFAKYKRFYRSGSCEDLSLSTKERSVYFTRHHTVGCCTYCQSEKICQDQNSLQSISILIYTDRKVV</sequence>
<dbReference type="AlphaFoldDB" id="A0AAD1SB08"/>
<proteinExistence type="predicted"/>
<protein>
    <submittedName>
        <fullName evidence="1">Uncharacterized protein</fullName>
    </submittedName>
</protein>
<reference evidence="1" key="1">
    <citation type="submission" date="2022-03" db="EMBL/GenBank/DDBJ databases">
        <authorList>
            <person name="Alioto T."/>
            <person name="Alioto T."/>
            <person name="Gomez Garrido J."/>
        </authorList>
    </citation>
    <scope>NUCLEOTIDE SEQUENCE</scope>
</reference>
<evidence type="ECO:0000313" key="2">
    <source>
        <dbReference type="Proteomes" id="UP001295444"/>
    </source>
</evidence>